<dbReference type="SMART" id="SM00636">
    <property type="entry name" value="Glyco_18"/>
    <property type="match status" value="1"/>
</dbReference>
<dbReference type="Pfam" id="PF00704">
    <property type="entry name" value="Glyco_hydro_18"/>
    <property type="match status" value="1"/>
</dbReference>
<dbReference type="AlphaFoldDB" id="D7CMI6"/>
<dbReference type="InterPro" id="IPR001223">
    <property type="entry name" value="Glyco_hydro18_cat"/>
</dbReference>
<reference evidence="3 4" key="2">
    <citation type="journal article" date="2010" name="Stand. Genomic Sci.">
        <title>Complete genome sequence of Syntrophothermus lipocalidus type strain (TGB-C1).</title>
        <authorList>
            <person name="Djao O.D."/>
            <person name="Zhang X."/>
            <person name="Lucas S."/>
            <person name="Lapidus A."/>
            <person name="Del Rio T.G."/>
            <person name="Nolan M."/>
            <person name="Tice H."/>
            <person name="Cheng J.F."/>
            <person name="Han C."/>
            <person name="Tapia R."/>
            <person name="Goodwin L."/>
            <person name="Pitluck S."/>
            <person name="Liolios K."/>
            <person name="Ivanova N."/>
            <person name="Mavromatis K."/>
            <person name="Mikhailova N."/>
            <person name="Ovchinnikova G."/>
            <person name="Pati A."/>
            <person name="Brambilla E."/>
            <person name="Chen A."/>
            <person name="Palaniappan K."/>
            <person name="Land M."/>
            <person name="Hauser L."/>
            <person name="Chang Y.J."/>
            <person name="Jeffries C.D."/>
            <person name="Rohde M."/>
            <person name="Sikorski J."/>
            <person name="Spring S."/>
            <person name="Goker M."/>
            <person name="Detter J.C."/>
            <person name="Woyke T."/>
            <person name="Bristow J."/>
            <person name="Eisen J.A."/>
            <person name="Markowitz V."/>
            <person name="Hugenholtz P."/>
            <person name="Kyrpides N.C."/>
            <person name="Klenk H.P."/>
        </authorList>
    </citation>
    <scope>NUCLEOTIDE SEQUENCE [LARGE SCALE GENOMIC DNA]</scope>
    <source>
        <strain evidence="4">DSM 12680 / TGB-C1</strain>
    </source>
</reference>
<keyword evidence="1" id="KW-0732">Signal</keyword>
<dbReference type="STRING" id="643648.Slip_1146"/>
<gene>
    <name evidence="3" type="ordered locus">Slip_1146</name>
</gene>
<dbReference type="Proteomes" id="UP000000378">
    <property type="component" value="Chromosome"/>
</dbReference>
<keyword evidence="4" id="KW-1185">Reference proteome</keyword>
<dbReference type="InterPro" id="IPR017853">
    <property type="entry name" value="GH"/>
</dbReference>
<organism evidence="3 4">
    <name type="scientific">Syntrophothermus lipocalidus (strain DSM 12680 / TGB-C1)</name>
    <dbReference type="NCBI Taxonomy" id="643648"/>
    <lineage>
        <taxon>Bacteria</taxon>
        <taxon>Bacillati</taxon>
        <taxon>Bacillota</taxon>
        <taxon>Clostridia</taxon>
        <taxon>Eubacteriales</taxon>
        <taxon>Syntrophomonadaceae</taxon>
        <taxon>Syntrophothermus</taxon>
    </lineage>
</organism>
<evidence type="ECO:0000313" key="4">
    <source>
        <dbReference type="Proteomes" id="UP000000378"/>
    </source>
</evidence>
<protein>
    <submittedName>
        <fullName evidence="3">Copper amine oxidase domain protein</fullName>
    </submittedName>
</protein>
<dbReference type="PROSITE" id="PS51910">
    <property type="entry name" value="GH18_2"/>
    <property type="match status" value="1"/>
</dbReference>
<feature type="chain" id="PRO_5003094019" evidence="1">
    <location>
        <begin position="26"/>
        <end position="420"/>
    </location>
</feature>
<dbReference type="OrthoDB" id="9769314at2"/>
<proteinExistence type="predicted"/>
<evidence type="ECO:0000313" key="3">
    <source>
        <dbReference type="EMBL" id="ADI01921.1"/>
    </source>
</evidence>
<name>D7CMI6_SYNLT</name>
<dbReference type="InterPro" id="IPR036582">
    <property type="entry name" value="Mao_N_sf"/>
</dbReference>
<dbReference type="SUPFAM" id="SSF55383">
    <property type="entry name" value="Copper amine oxidase, domain N"/>
    <property type="match status" value="1"/>
</dbReference>
<evidence type="ECO:0000256" key="1">
    <source>
        <dbReference type="SAM" id="SignalP"/>
    </source>
</evidence>
<feature type="signal peptide" evidence="1">
    <location>
        <begin position="1"/>
        <end position="25"/>
    </location>
</feature>
<dbReference type="SUPFAM" id="SSF51445">
    <property type="entry name" value="(Trans)glycosidases"/>
    <property type="match status" value="1"/>
</dbReference>
<dbReference type="RefSeq" id="WP_013175323.1">
    <property type="nucleotide sequence ID" value="NC_014220.1"/>
</dbReference>
<dbReference type="KEGG" id="slp:Slip_1146"/>
<reference evidence="4" key="1">
    <citation type="journal article" date="2010" name="Stand. Genomic Sci.">
        <title>Complete genome sequence of Syntrophothermus lipocalidus type strain (TGB-C1T).</title>
        <authorList>
            <consortium name="US DOE Joint Genome Institute (JGI-PGF)"/>
            <person name="Djao O."/>
            <person name="Zhang X."/>
            <person name="Lucas S."/>
            <person name="Lapidus A."/>
            <person name="Glavina Del Rio T."/>
            <person name="Nolan M."/>
            <person name="Tice H."/>
            <person name="Cheng J."/>
            <person name="Han C."/>
            <person name="Tapia R."/>
            <person name="Goodwin L."/>
            <person name="Pitluck S."/>
            <person name="Liolios K."/>
            <person name="Ivanova N."/>
            <person name="Mavromatis K."/>
            <person name="Mikhailova N."/>
            <person name="Ovchinnikova G."/>
            <person name="Pati A."/>
            <person name="Brambilla E."/>
            <person name="Chen A."/>
            <person name="Palaniappan K."/>
            <person name="Land M."/>
            <person name="Hauser L."/>
            <person name="Chang Y."/>
            <person name="Jeffries C."/>
            <person name="Rohde M."/>
            <person name="Sikorski J."/>
            <person name="Spring S."/>
            <person name="Goker M."/>
            <person name="Detter J."/>
            <person name="Woyke T."/>
            <person name="Bristow J."/>
            <person name="Eisen J."/>
            <person name="Markowitz V."/>
            <person name="Hugenholtz P."/>
            <person name="Kyrpides N."/>
            <person name="Klenk H."/>
        </authorList>
    </citation>
    <scope>NUCLEOTIDE SEQUENCE [LARGE SCALE GENOMIC DNA]</scope>
    <source>
        <strain evidence="4">DSM 12680 / TGB-C1</strain>
    </source>
</reference>
<dbReference type="GO" id="GO:0008061">
    <property type="term" value="F:chitin binding"/>
    <property type="evidence" value="ECO:0007669"/>
    <property type="project" value="InterPro"/>
</dbReference>
<sequence>MKRLLSITLISMVILAGGFALPAYAQEQKEIPVLIDGLPVIFDVQPVIQNGCTLVPFRAIAEALNVKVNWDGTAQTIIATDGKTSIRLQIGNNTAYRNDSPILLDVPPQVLGGRTMIPLRFFSEAFNCKVEWDKSINGVRISSPSKQMTVIGFYALGDSKTSSWTNLFGKPYPEHSSVNTDVVGELALGWYSLDKEGNLLTRSRTGWQRPDGWEKVLEAANKYNLKSEMVVHVTDGDGTISSLLKDEAAMTRAVDSIVMEARLYQGINLDFEGLGYQDSGEQLKTVQDEFTRFVRLLAEQVKTTNLTLTLTLHAPNSAYKGYDYRALGKIADRIIIMAYDYGSKPEPVSLVTQAVEMAKASVPPEKLVLGISAPTETPESILTKVGIAKRYNLDGIAIWRLGLVTGEMWEALRSAVIPRR</sequence>
<dbReference type="Gene3D" id="3.20.20.80">
    <property type="entry name" value="Glycosidases"/>
    <property type="match status" value="1"/>
</dbReference>
<evidence type="ECO:0000259" key="2">
    <source>
        <dbReference type="PROSITE" id="PS51910"/>
    </source>
</evidence>
<dbReference type="Pfam" id="PF07833">
    <property type="entry name" value="Cu_amine_oxidN1"/>
    <property type="match status" value="1"/>
</dbReference>
<dbReference type="EMBL" id="CP002048">
    <property type="protein sequence ID" value="ADI01921.1"/>
    <property type="molecule type" value="Genomic_DNA"/>
</dbReference>
<feature type="domain" description="GH18" evidence="2">
    <location>
        <begin position="148"/>
        <end position="415"/>
    </location>
</feature>
<dbReference type="PANTHER" id="PTHR46066">
    <property type="entry name" value="CHITINASE DOMAIN-CONTAINING PROTEIN 1 FAMILY MEMBER"/>
    <property type="match status" value="1"/>
</dbReference>
<dbReference type="PANTHER" id="PTHR46066:SF2">
    <property type="entry name" value="CHITINASE DOMAIN-CONTAINING PROTEIN 1"/>
    <property type="match status" value="1"/>
</dbReference>
<dbReference type="CAZy" id="GH18">
    <property type="family name" value="Glycoside Hydrolase Family 18"/>
</dbReference>
<dbReference type="GO" id="GO:0005975">
    <property type="term" value="P:carbohydrate metabolic process"/>
    <property type="evidence" value="ECO:0007669"/>
    <property type="project" value="InterPro"/>
</dbReference>
<dbReference type="eggNOG" id="COG3858">
    <property type="taxonomic scope" value="Bacteria"/>
</dbReference>
<dbReference type="InterPro" id="IPR012854">
    <property type="entry name" value="Cu_amine_oxidase-like_N"/>
</dbReference>
<accession>D7CMI6</accession>
<dbReference type="InterPro" id="IPR011583">
    <property type="entry name" value="Chitinase_II/V-like_cat"/>
</dbReference>
<dbReference type="HOGENOM" id="CLU_047970_0_0_9"/>
<dbReference type="Gene3D" id="3.30.457.10">
    <property type="entry name" value="Copper amine oxidase-like, N-terminal domain"/>
    <property type="match status" value="1"/>
</dbReference>